<name>A0A9D1RMF0_9CORY</name>
<evidence type="ECO:0000313" key="1">
    <source>
        <dbReference type="EMBL" id="HIW90768.1"/>
    </source>
</evidence>
<evidence type="ECO:0000313" key="2">
    <source>
        <dbReference type="Proteomes" id="UP000824190"/>
    </source>
</evidence>
<accession>A0A9D1RMF0</accession>
<comment type="caution">
    <text evidence="1">The sequence shown here is derived from an EMBL/GenBank/DDBJ whole genome shotgun (WGS) entry which is preliminary data.</text>
</comment>
<dbReference type="Proteomes" id="UP000824190">
    <property type="component" value="Unassembled WGS sequence"/>
</dbReference>
<sequence>MADKKKHYVDPGWPQDLPEGKHAVTELIAEDAGALSPFGDAEFPVPAEQLNYVHPYTVINR</sequence>
<protein>
    <submittedName>
        <fullName evidence="1">Uncharacterized protein</fullName>
    </submittedName>
</protein>
<reference evidence="1" key="1">
    <citation type="journal article" date="2021" name="PeerJ">
        <title>Extensive microbial diversity within the chicken gut microbiome revealed by metagenomics and culture.</title>
        <authorList>
            <person name="Gilroy R."/>
            <person name="Ravi A."/>
            <person name="Getino M."/>
            <person name="Pursley I."/>
            <person name="Horton D.L."/>
            <person name="Alikhan N.F."/>
            <person name="Baker D."/>
            <person name="Gharbi K."/>
            <person name="Hall N."/>
            <person name="Watson M."/>
            <person name="Adriaenssens E.M."/>
            <person name="Foster-Nyarko E."/>
            <person name="Jarju S."/>
            <person name="Secka A."/>
            <person name="Antonio M."/>
            <person name="Oren A."/>
            <person name="Chaudhuri R.R."/>
            <person name="La Ragione R."/>
            <person name="Hildebrand F."/>
            <person name="Pallen M.J."/>
        </authorList>
    </citation>
    <scope>NUCLEOTIDE SEQUENCE</scope>
    <source>
        <strain evidence="1">CHK32-1732</strain>
    </source>
</reference>
<dbReference type="AlphaFoldDB" id="A0A9D1RMF0"/>
<organism evidence="1 2">
    <name type="scientific">Candidatus Corynebacterium avicola</name>
    <dbReference type="NCBI Taxonomy" id="2838527"/>
    <lineage>
        <taxon>Bacteria</taxon>
        <taxon>Bacillati</taxon>
        <taxon>Actinomycetota</taxon>
        <taxon>Actinomycetes</taxon>
        <taxon>Mycobacteriales</taxon>
        <taxon>Corynebacteriaceae</taxon>
        <taxon>Corynebacterium</taxon>
    </lineage>
</organism>
<reference evidence="1" key="2">
    <citation type="submission" date="2021-04" db="EMBL/GenBank/DDBJ databases">
        <authorList>
            <person name="Gilroy R."/>
        </authorList>
    </citation>
    <scope>NUCLEOTIDE SEQUENCE</scope>
    <source>
        <strain evidence="1">CHK32-1732</strain>
    </source>
</reference>
<gene>
    <name evidence="1" type="ORF">H9870_03775</name>
</gene>
<proteinExistence type="predicted"/>
<dbReference type="EMBL" id="DXGC01000038">
    <property type="protein sequence ID" value="HIW90768.1"/>
    <property type="molecule type" value="Genomic_DNA"/>
</dbReference>